<evidence type="ECO:0000313" key="2">
    <source>
        <dbReference type="EMBL" id="KAK7505044.1"/>
    </source>
</evidence>
<dbReference type="Gene3D" id="2.60.120.620">
    <property type="entry name" value="q2cbj1_9rhob like domain"/>
    <property type="match status" value="1"/>
</dbReference>
<dbReference type="AlphaFoldDB" id="A0ABD0M155"/>
<dbReference type="InterPro" id="IPR008775">
    <property type="entry name" value="Phytyl_CoA_dOase-like"/>
</dbReference>
<dbReference type="SUPFAM" id="SSF51197">
    <property type="entry name" value="Clavaminate synthase-like"/>
    <property type="match status" value="1"/>
</dbReference>
<dbReference type="PANTHER" id="PTHR20883">
    <property type="entry name" value="PHYTANOYL-COA DIOXYGENASE DOMAIN CONTAINING 1"/>
    <property type="match status" value="1"/>
</dbReference>
<dbReference type="Pfam" id="PF05721">
    <property type="entry name" value="PhyH"/>
    <property type="match status" value="1"/>
</dbReference>
<organism evidence="2 3">
    <name type="scientific">Batillaria attramentaria</name>
    <dbReference type="NCBI Taxonomy" id="370345"/>
    <lineage>
        <taxon>Eukaryota</taxon>
        <taxon>Metazoa</taxon>
        <taxon>Spiralia</taxon>
        <taxon>Lophotrochozoa</taxon>
        <taxon>Mollusca</taxon>
        <taxon>Gastropoda</taxon>
        <taxon>Caenogastropoda</taxon>
        <taxon>Sorbeoconcha</taxon>
        <taxon>Cerithioidea</taxon>
        <taxon>Batillariidae</taxon>
        <taxon>Batillaria</taxon>
    </lineage>
</organism>
<proteinExistence type="predicted"/>
<sequence length="297" mass="34107">MLCVQLTIFTWTTIKHRRTSEDLEVTPAMLKDFQEAGYVVVRNMLSAPEVEKLKREFEENDEFKKHTFNINDGEHAKMMQVCWNYPGNDVSGMVARSEKYAGTCEKLMGGEIYHYHSKVMKKEALSGGRICWHQDYGYWYKSGNLFPDMINIFTALDPCTRENGCLQVLEGSHKCGRIDHAPVGGQVGADLERVEQLLKKLEHHYVEMQPGDAIIFHCNLLHVSSKNTSPHRRWAFANAYNMARNNSVVDHHHPKYNKLHKVPNSAILECQNTDLSGKGFLDNTKADWYDPEAEKDE</sequence>
<comment type="cofactor">
    <cofactor evidence="1">
        <name>Fe cation</name>
        <dbReference type="ChEBI" id="CHEBI:24875"/>
    </cofactor>
</comment>
<evidence type="ECO:0000313" key="3">
    <source>
        <dbReference type="Proteomes" id="UP001519460"/>
    </source>
</evidence>
<dbReference type="PANTHER" id="PTHR20883:SF51">
    <property type="entry name" value="PHYTANOYL-COA HYDROXYLASE"/>
    <property type="match status" value="1"/>
</dbReference>
<gene>
    <name evidence="2" type="ORF">BaRGS_00003614</name>
</gene>
<name>A0ABD0M155_9CAEN</name>
<keyword evidence="3" id="KW-1185">Reference proteome</keyword>
<protein>
    <submittedName>
        <fullName evidence="2">Uncharacterized protein</fullName>
    </submittedName>
</protein>
<comment type="caution">
    <text evidence="2">The sequence shown here is derived from an EMBL/GenBank/DDBJ whole genome shotgun (WGS) entry which is preliminary data.</text>
</comment>
<dbReference type="EMBL" id="JACVVK020000012">
    <property type="protein sequence ID" value="KAK7505044.1"/>
    <property type="molecule type" value="Genomic_DNA"/>
</dbReference>
<reference evidence="2 3" key="1">
    <citation type="journal article" date="2023" name="Sci. Data">
        <title>Genome assembly of the Korean intertidal mud-creeper Batillaria attramentaria.</title>
        <authorList>
            <person name="Patra A.K."/>
            <person name="Ho P.T."/>
            <person name="Jun S."/>
            <person name="Lee S.J."/>
            <person name="Kim Y."/>
            <person name="Won Y.J."/>
        </authorList>
    </citation>
    <scope>NUCLEOTIDE SEQUENCE [LARGE SCALE GENOMIC DNA]</scope>
    <source>
        <strain evidence="2">Wonlab-2016</strain>
    </source>
</reference>
<accession>A0ABD0M155</accession>
<dbReference type="Proteomes" id="UP001519460">
    <property type="component" value="Unassembled WGS sequence"/>
</dbReference>
<evidence type="ECO:0000256" key="1">
    <source>
        <dbReference type="ARBA" id="ARBA00001962"/>
    </source>
</evidence>